<proteinExistence type="predicted"/>
<evidence type="ECO:0000313" key="2">
    <source>
        <dbReference type="Proteomes" id="UP000499080"/>
    </source>
</evidence>
<dbReference type="EMBL" id="BGPR01015482">
    <property type="protein sequence ID" value="GBN69422.1"/>
    <property type="molecule type" value="Genomic_DNA"/>
</dbReference>
<protein>
    <submittedName>
        <fullName evidence="1">Uncharacterized protein</fullName>
    </submittedName>
</protein>
<keyword evidence="2" id="KW-1185">Reference proteome</keyword>
<reference evidence="1 2" key="1">
    <citation type="journal article" date="2019" name="Sci. Rep.">
        <title>Orb-weaving spider Araneus ventricosus genome elucidates the spidroin gene catalogue.</title>
        <authorList>
            <person name="Kono N."/>
            <person name="Nakamura H."/>
            <person name="Ohtoshi R."/>
            <person name="Moran D.A.P."/>
            <person name="Shinohara A."/>
            <person name="Yoshida Y."/>
            <person name="Fujiwara M."/>
            <person name="Mori M."/>
            <person name="Tomita M."/>
            <person name="Arakawa K."/>
        </authorList>
    </citation>
    <scope>NUCLEOTIDE SEQUENCE [LARGE SCALE GENOMIC DNA]</scope>
</reference>
<sequence>MPQNAPHHNVTKTRPELLKIVKEHKEKCRAYELDQIAYEMGYEMDVRKLIDEALLNVTMDDWKTGEKQKLHEEDFAKLGTRDDVIERIVINLLDDSEISFSESEDEVF</sequence>
<evidence type="ECO:0000313" key="1">
    <source>
        <dbReference type="EMBL" id="GBN69422.1"/>
    </source>
</evidence>
<dbReference type="AlphaFoldDB" id="A0A4Y2R1C8"/>
<organism evidence="1 2">
    <name type="scientific">Araneus ventricosus</name>
    <name type="common">Orbweaver spider</name>
    <name type="synonym">Epeira ventricosa</name>
    <dbReference type="NCBI Taxonomy" id="182803"/>
    <lineage>
        <taxon>Eukaryota</taxon>
        <taxon>Metazoa</taxon>
        <taxon>Ecdysozoa</taxon>
        <taxon>Arthropoda</taxon>
        <taxon>Chelicerata</taxon>
        <taxon>Arachnida</taxon>
        <taxon>Araneae</taxon>
        <taxon>Araneomorphae</taxon>
        <taxon>Entelegynae</taxon>
        <taxon>Araneoidea</taxon>
        <taxon>Araneidae</taxon>
        <taxon>Araneus</taxon>
    </lineage>
</organism>
<dbReference type="Proteomes" id="UP000499080">
    <property type="component" value="Unassembled WGS sequence"/>
</dbReference>
<comment type="caution">
    <text evidence="1">The sequence shown here is derived from an EMBL/GenBank/DDBJ whole genome shotgun (WGS) entry which is preliminary data.</text>
</comment>
<gene>
    <name evidence="1" type="ORF">AVEN_202623_1</name>
</gene>
<name>A0A4Y2R1C8_ARAVE</name>
<accession>A0A4Y2R1C8</accession>